<feature type="transmembrane region" description="Helical" evidence="22">
    <location>
        <begin position="509"/>
        <end position="527"/>
    </location>
</feature>
<dbReference type="Pfam" id="PF02931">
    <property type="entry name" value="Neur_chan_LBD"/>
    <property type="match status" value="1"/>
</dbReference>
<keyword evidence="13" id="KW-0675">Receptor</keyword>
<evidence type="ECO:0000256" key="11">
    <source>
        <dbReference type="ARBA" id="ARBA00023136"/>
    </source>
</evidence>
<comment type="catalytic activity">
    <reaction evidence="20">
        <text>Na(+)(in) = Na(+)(out)</text>
        <dbReference type="Rhea" id="RHEA:34963"/>
        <dbReference type="ChEBI" id="CHEBI:29101"/>
    </reaction>
</comment>
<evidence type="ECO:0000313" key="27">
    <source>
        <dbReference type="Proteomes" id="UP000265120"/>
    </source>
</evidence>
<keyword evidence="16 22" id="KW-0407">Ion channel</keyword>
<keyword evidence="3" id="KW-0109">Calcium transport</keyword>
<dbReference type="CDD" id="cd19051">
    <property type="entry name" value="LGIC_TM_cation"/>
    <property type="match status" value="1"/>
</dbReference>
<evidence type="ECO:0000256" key="23">
    <source>
        <dbReference type="SAM" id="MobiDB-lite"/>
    </source>
</evidence>
<dbReference type="PROSITE" id="PS00236">
    <property type="entry name" value="NEUROTR_ION_CHANNEL"/>
    <property type="match status" value="1"/>
</dbReference>
<dbReference type="FunCoup" id="A0A3P8V8U3">
    <property type="interactions" value="4"/>
</dbReference>
<dbReference type="SUPFAM" id="SSF90112">
    <property type="entry name" value="Neurotransmitter-gated ion-channel transmembrane pore"/>
    <property type="match status" value="1"/>
</dbReference>
<keyword evidence="14" id="KW-0325">Glycoprotein</keyword>
<evidence type="ECO:0000256" key="14">
    <source>
        <dbReference type="ARBA" id="ARBA00023180"/>
    </source>
</evidence>
<dbReference type="InParanoid" id="A0A3P8V8U3"/>
<dbReference type="SUPFAM" id="SSF63712">
    <property type="entry name" value="Nicotinic receptor ligand binding domain-like"/>
    <property type="match status" value="1"/>
</dbReference>
<feature type="domain" description="Neurotransmitter-gated ion-channel transmembrane" evidence="25">
    <location>
        <begin position="243"/>
        <end position="525"/>
    </location>
</feature>
<evidence type="ECO:0000256" key="9">
    <source>
        <dbReference type="ARBA" id="ARBA00023018"/>
    </source>
</evidence>
<dbReference type="PRINTS" id="PR00252">
    <property type="entry name" value="NRIONCHANNEL"/>
</dbReference>
<feature type="domain" description="Neurotransmitter-gated ion-channel ligand-binding" evidence="24">
    <location>
        <begin position="32"/>
        <end position="235"/>
    </location>
</feature>
<evidence type="ECO:0000256" key="3">
    <source>
        <dbReference type="ARBA" id="ARBA00022568"/>
    </source>
</evidence>
<dbReference type="GO" id="GO:0004888">
    <property type="term" value="F:transmembrane signaling receptor activity"/>
    <property type="evidence" value="ECO:0007669"/>
    <property type="project" value="InterPro"/>
</dbReference>
<keyword evidence="27" id="KW-1185">Reference proteome</keyword>
<evidence type="ECO:0000256" key="12">
    <source>
        <dbReference type="ARBA" id="ARBA00023157"/>
    </source>
</evidence>
<evidence type="ECO:0000256" key="6">
    <source>
        <dbReference type="ARBA" id="ARBA00022729"/>
    </source>
</evidence>
<evidence type="ECO:0000313" key="26">
    <source>
        <dbReference type="Ensembl" id="ENSCSEP00000011743.1"/>
    </source>
</evidence>
<dbReference type="InterPro" id="IPR006201">
    <property type="entry name" value="Neur_channel"/>
</dbReference>
<dbReference type="InterPro" id="IPR006202">
    <property type="entry name" value="Neur_chan_lig-bd"/>
</dbReference>
<dbReference type="GeneTree" id="ENSGT00940000160721"/>
<keyword evidence="9" id="KW-0770">Synapse</keyword>
<organism evidence="26 27">
    <name type="scientific">Cynoglossus semilaevis</name>
    <name type="common">Tongue sole</name>
    <dbReference type="NCBI Taxonomy" id="244447"/>
    <lineage>
        <taxon>Eukaryota</taxon>
        <taxon>Metazoa</taxon>
        <taxon>Chordata</taxon>
        <taxon>Craniata</taxon>
        <taxon>Vertebrata</taxon>
        <taxon>Euteleostomi</taxon>
        <taxon>Actinopterygii</taxon>
        <taxon>Neopterygii</taxon>
        <taxon>Teleostei</taxon>
        <taxon>Neoteleostei</taxon>
        <taxon>Acanthomorphata</taxon>
        <taxon>Carangaria</taxon>
        <taxon>Pleuronectiformes</taxon>
        <taxon>Pleuronectoidei</taxon>
        <taxon>Cynoglossidae</taxon>
        <taxon>Cynoglossinae</taxon>
        <taxon>Cynoglossus</taxon>
    </lineage>
</organism>
<comment type="catalytic activity">
    <reaction evidence="18">
        <text>Mg(2+)(in) = Mg(2+)(out)</text>
        <dbReference type="Rhea" id="RHEA:29827"/>
        <dbReference type="ChEBI" id="CHEBI:18420"/>
    </reaction>
</comment>
<dbReference type="STRING" id="244447.ENSCSEP00000011743"/>
<dbReference type="GO" id="GO:0005892">
    <property type="term" value="C:acetylcholine-gated channel complex"/>
    <property type="evidence" value="ECO:0007669"/>
    <property type="project" value="UniProtKB-ARBA"/>
</dbReference>
<feature type="transmembrane region" description="Helical" evidence="22">
    <location>
        <begin position="238"/>
        <end position="261"/>
    </location>
</feature>
<evidence type="ECO:0000256" key="17">
    <source>
        <dbReference type="ARBA" id="ARBA00034099"/>
    </source>
</evidence>
<dbReference type="FunFam" id="2.70.170.10:FF:000010">
    <property type="entry name" value="neuronal acetylcholine receptor subunit alpha-9"/>
    <property type="match status" value="1"/>
</dbReference>
<evidence type="ECO:0000256" key="15">
    <source>
        <dbReference type="ARBA" id="ARBA00023286"/>
    </source>
</evidence>
<keyword evidence="4" id="KW-0107">Calcium channel</keyword>
<dbReference type="Proteomes" id="UP000265120">
    <property type="component" value="Chromosome 4"/>
</dbReference>
<evidence type="ECO:0000256" key="2">
    <source>
        <dbReference type="ARBA" id="ARBA00022475"/>
    </source>
</evidence>
<comment type="catalytic activity">
    <reaction evidence="21">
        <text>Ca(2+)(in) = Ca(2+)(out)</text>
        <dbReference type="Rhea" id="RHEA:29671"/>
        <dbReference type="ChEBI" id="CHEBI:29108"/>
    </reaction>
</comment>
<dbReference type="GO" id="GO:0005262">
    <property type="term" value="F:calcium channel activity"/>
    <property type="evidence" value="ECO:0007669"/>
    <property type="project" value="UniProtKB-KW"/>
</dbReference>
<evidence type="ECO:0000256" key="13">
    <source>
        <dbReference type="ARBA" id="ARBA00023170"/>
    </source>
</evidence>
<dbReference type="GO" id="GO:0045211">
    <property type="term" value="C:postsynaptic membrane"/>
    <property type="evidence" value="ECO:0007669"/>
    <property type="project" value="InterPro"/>
</dbReference>
<dbReference type="GO" id="GO:0022848">
    <property type="term" value="F:acetylcholine-gated monoatomic cation-selective channel activity"/>
    <property type="evidence" value="ECO:0007669"/>
    <property type="project" value="InterPro"/>
</dbReference>
<dbReference type="Pfam" id="PF02932">
    <property type="entry name" value="Neur_chan_memb"/>
    <property type="match status" value="1"/>
</dbReference>
<dbReference type="AlphaFoldDB" id="A0A3P8V8U3"/>
<keyword evidence="11 22" id="KW-0472">Membrane</keyword>
<dbReference type="Gene3D" id="2.70.170.10">
    <property type="entry name" value="Neurotransmitter-gated ion-channel ligand-binding domain"/>
    <property type="match status" value="1"/>
</dbReference>
<dbReference type="InterPro" id="IPR036734">
    <property type="entry name" value="Neur_chan_lig-bd_sf"/>
</dbReference>
<dbReference type="FunFam" id="1.20.58.390:FF:000044">
    <property type="entry name" value="neuronal acetylcholine receptor subunit alpha-9"/>
    <property type="match status" value="1"/>
</dbReference>
<evidence type="ECO:0000256" key="22">
    <source>
        <dbReference type="RuleBase" id="RU000687"/>
    </source>
</evidence>
<reference evidence="26 27" key="1">
    <citation type="journal article" date="2014" name="Nat. Genet.">
        <title>Whole-genome sequence of a flatfish provides insights into ZW sex chromosome evolution and adaptation to a benthic lifestyle.</title>
        <authorList>
            <person name="Chen S."/>
            <person name="Zhang G."/>
            <person name="Shao C."/>
            <person name="Huang Q."/>
            <person name="Liu G."/>
            <person name="Zhang P."/>
            <person name="Song W."/>
            <person name="An N."/>
            <person name="Chalopin D."/>
            <person name="Volff J.N."/>
            <person name="Hong Y."/>
            <person name="Li Q."/>
            <person name="Sha Z."/>
            <person name="Zhou H."/>
            <person name="Xie M."/>
            <person name="Yu Q."/>
            <person name="Liu Y."/>
            <person name="Xiang H."/>
            <person name="Wang N."/>
            <person name="Wu K."/>
            <person name="Yang C."/>
            <person name="Zhou Q."/>
            <person name="Liao X."/>
            <person name="Yang L."/>
            <person name="Hu Q."/>
            <person name="Zhang J."/>
            <person name="Meng L."/>
            <person name="Jin L."/>
            <person name="Tian Y."/>
            <person name="Lian J."/>
            <person name="Yang J."/>
            <person name="Miao G."/>
            <person name="Liu S."/>
            <person name="Liang Z."/>
            <person name="Yan F."/>
            <person name="Li Y."/>
            <person name="Sun B."/>
            <person name="Zhang H."/>
            <person name="Zhang J."/>
            <person name="Zhu Y."/>
            <person name="Du M."/>
            <person name="Zhao Y."/>
            <person name="Schartl M."/>
            <person name="Tang Q."/>
            <person name="Wang J."/>
        </authorList>
    </citation>
    <scope>NUCLEOTIDE SEQUENCE</scope>
</reference>
<name>A0A3P8V8U3_CYNSE</name>
<feature type="transmembrane region" description="Helical" evidence="22">
    <location>
        <begin position="301"/>
        <end position="320"/>
    </location>
</feature>
<keyword evidence="12" id="KW-1015">Disulfide bond</keyword>
<evidence type="ECO:0000256" key="1">
    <source>
        <dbReference type="ARBA" id="ARBA00022448"/>
    </source>
</evidence>
<dbReference type="KEGG" id="csem:103378002"/>
<keyword evidence="2" id="KW-1003">Cell membrane</keyword>
<dbReference type="PRINTS" id="PR00254">
    <property type="entry name" value="NICOTINICR"/>
</dbReference>
<dbReference type="PANTHER" id="PTHR18945">
    <property type="entry name" value="NEUROTRANSMITTER GATED ION CHANNEL"/>
    <property type="match status" value="1"/>
</dbReference>
<comment type="similarity">
    <text evidence="22">Belongs to the ligand-gated ion channel (TC 1.A.9) family.</text>
</comment>
<dbReference type="InterPro" id="IPR002394">
    <property type="entry name" value="Nicotinic_acetylcholine_rcpt"/>
</dbReference>
<evidence type="ECO:0000256" key="10">
    <source>
        <dbReference type="ARBA" id="ARBA00023065"/>
    </source>
</evidence>
<dbReference type="InterPro" id="IPR006029">
    <property type="entry name" value="Neurotrans-gated_channel_TM"/>
</dbReference>
<dbReference type="NCBIfam" id="TIGR00860">
    <property type="entry name" value="LIC"/>
    <property type="match status" value="1"/>
</dbReference>
<reference evidence="26" key="2">
    <citation type="submission" date="2025-08" db="UniProtKB">
        <authorList>
            <consortium name="Ensembl"/>
        </authorList>
    </citation>
    <scope>IDENTIFICATION</scope>
</reference>
<evidence type="ECO:0000259" key="24">
    <source>
        <dbReference type="Pfam" id="PF02931"/>
    </source>
</evidence>
<dbReference type="Gene3D" id="1.20.58.390">
    <property type="entry name" value="Neurotransmitter-gated ion-channel transmembrane domain"/>
    <property type="match status" value="2"/>
</dbReference>
<feature type="region of interest" description="Disordered" evidence="23">
    <location>
        <begin position="445"/>
        <end position="467"/>
    </location>
</feature>
<evidence type="ECO:0000256" key="5">
    <source>
        <dbReference type="ARBA" id="ARBA00022692"/>
    </source>
</evidence>
<dbReference type="InterPro" id="IPR036719">
    <property type="entry name" value="Neuro-gated_channel_TM_sf"/>
</dbReference>
<protein>
    <submittedName>
        <fullName evidence="26">Cholinergic receptor nicotinic alpha 10 subunit</fullName>
    </submittedName>
</protein>
<keyword evidence="1 22" id="KW-0813">Transport</keyword>
<keyword evidence="7" id="KW-0106">Calcium</keyword>
<comment type="subcellular location">
    <subcellularLocation>
        <location evidence="17">Synaptic cell membrane</location>
        <topology evidence="17">Multi-pass membrane protein</topology>
    </subcellularLocation>
</comment>
<proteinExistence type="inferred from homology"/>
<evidence type="ECO:0000256" key="18">
    <source>
        <dbReference type="ARBA" id="ARBA00034269"/>
    </source>
</evidence>
<evidence type="ECO:0000256" key="16">
    <source>
        <dbReference type="ARBA" id="ARBA00023303"/>
    </source>
</evidence>
<accession>A0A3P8V8U3</accession>
<dbReference type="InterPro" id="IPR018000">
    <property type="entry name" value="Neurotransmitter_ion_chnl_CS"/>
</dbReference>
<keyword evidence="15" id="KW-1071">Ligand-gated ion channel</keyword>
<evidence type="ECO:0000256" key="20">
    <source>
        <dbReference type="ARBA" id="ARBA00036239"/>
    </source>
</evidence>
<evidence type="ECO:0000256" key="19">
    <source>
        <dbReference type="ARBA" id="ARBA00034430"/>
    </source>
</evidence>
<evidence type="ECO:0000256" key="7">
    <source>
        <dbReference type="ARBA" id="ARBA00022837"/>
    </source>
</evidence>
<keyword evidence="5 22" id="KW-0812">Transmembrane</keyword>
<dbReference type="OMA" id="PRWARKF"/>
<feature type="chain" id="PRO_5022255199" evidence="22">
    <location>
        <begin position="25"/>
        <end position="530"/>
    </location>
</feature>
<feature type="transmembrane region" description="Helical" evidence="22">
    <location>
        <begin position="268"/>
        <end position="289"/>
    </location>
</feature>
<comment type="catalytic activity">
    <reaction evidence="19">
        <text>K(+)(in) = K(+)(out)</text>
        <dbReference type="Rhea" id="RHEA:29463"/>
        <dbReference type="ChEBI" id="CHEBI:29103"/>
    </reaction>
</comment>
<sequence length="530" mass="60563">MKRWRHHTVFLSLLCVSILPTCWCAHGKYAQMLRNDLFTNYTSALRPVEDTKNILNVTLQVTLSQIIDMDERNQILTAYLWIRLVWVDAYLRWSKDDYDGLDTIRIPSSYVWRPDIVLYNNADAHFTGPMDTNVVIQHDGQIMWDSPAITKSSCRVDVSYFPFDAQQCRFTYGSWTYNGNQLDILNAMESADLADLIENVEWEVLGMPAKRNVIQYGCCADPYPDVTYTLKLKRRASFYVFNLLIPCVMISFLAPLGFYLPADSGEKVSLGVTVMLALTVFQLLVAEIMPPSENVPLIGKYYIATMTMITASTALTIFIMNIHHCGPDAKPVPKWAKKVILQYLAKVCFVYEVGENCLSPQPEKQEPPSLKKNSCPMNGRAGSVKDDCIFKSDRTLEREETSEDKEDMDQMVSPIGSMGQNPTNQYSCWKNGIFNSMDCEATVGQRRNRKNGTSGGESKDGECNTFNSQNNERQLLRNIEYISNCYRDQRATQKRTGEWKKVAKVLDRFFMWIFFIMVFSLSLLIMGKAI</sequence>
<dbReference type="Ensembl" id="ENSCSET00000011883.1">
    <property type="protein sequence ID" value="ENSCSEP00000011743.1"/>
    <property type="gene ID" value="ENSCSEG00000007568.1"/>
</dbReference>
<dbReference type="FunFam" id="1.20.58.390:FF:000009">
    <property type="entry name" value="Cholinergic receptor nicotinic alpha 9 subunit"/>
    <property type="match status" value="1"/>
</dbReference>
<keyword evidence="10 22" id="KW-0406">Ion transport</keyword>
<reference evidence="26" key="3">
    <citation type="submission" date="2025-09" db="UniProtKB">
        <authorList>
            <consortium name="Ensembl"/>
        </authorList>
    </citation>
    <scope>IDENTIFICATION</scope>
</reference>
<dbReference type="InterPro" id="IPR038050">
    <property type="entry name" value="Neuro_actylchol_rec"/>
</dbReference>
<evidence type="ECO:0000256" key="21">
    <source>
        <dbReference type="ARBA" id="ARBA00036634"/>
    </source>
</evidence>
<feature type="signal peptide" evidence="22">
    <location>
        <begin position="1"/>
        <end position="24"/>
    </location>
</feature>
<evidence type="ECO:0000256" key="8">
    <source>
        <dbReference type="ARBA" id="ARBA00022989"/>
    </source>
</evidence>
<keyword evidence="8 22" id="KW-1133">Transmembrane helix</keyword>
<evidence type="ECO:0000256" key="4">
    <source>
        <dbReference type="ARBA" id="ARBA00022673"/>
    </source>
</evidence>
<evidence type="ECO:0000259" key="25">
    <source>
        <dbReference type="Pfam" id="PF02932"/>
    </source>
</evidence>
<keyword evidence="6 22" id="KW-0732">Signal</keyword>